<evidence type="ECO:0000256" key="5">
    <source>
        <dbReference type="ARBA" id="ARBA00022729"/>
    </source>
</evidence>
<evidence type="ECO:0000256" key="3">
    <source>
        <dbReference type="ARBA" id="ARBA00022471"/>
    </source>
</evidence>
<dbReference type="EMBL" id="SDAM02000007">
    <property type="protein sequence ID" value="KAH6837816.1"/>
    <property type="molecule type" value="Genomic_DNA"/>
</dbReference>
<accession>A0AAD4JQM7</accession>
<dbReference type="AlphaFoldDB" id="A0AAD4JQM7"/>
<protein>
    <recommendedName>
        <fullName evidence="6">S-protein homolog</fullName>
    </recommendedName>
</protein>
<dbReference type="Pfam" id="PF05938">
    <property type="entry name" value="Self-incomp_S1"/>
    <property type="match status" value="1"/>
</dbReference>
<organism evidence="7 8">
    <name type="scientific">Perilla frutescens var. hirtella</name>
    <name type="common">Perilla citriodora</name>
    <name type="synonym">Perilla setoyensis</name>
    <dbReference type="NCBI Taxonomy" id="608512"/>
    <lineage>
        <taxon>Eukaryota</taxon>
        <taxon>Viridiplantae</taxon>
        <taxon>Streptophyta</taxon>
        <taxon>Embryophyta</taxon>
        <taxon>Tracheophyta</taxon>
        <taxon>Spermatophyta</taxon>
        <taxon>Magnoliopsida</taxon>
        <taxon>eudicotyledons</taxon>
        <taxon>Gunneridae</taxon>
        <taxon>Pentapetalae</taxon>
        <taxon>asterids</taxon>
        <taxon>lamiids</taxon>
        <taxon>Lamiales</taxon>
        <taxon>Lamiaceae</taxon>
        <taxon>Nepetoideae</taxon>
        <taxon>Elsholtzieae</taxon>
        <taxon>Perilla</taxon>
    </lineage>
</organism>
<reference evidence="7 8" key="1">
    <citation type="journal article" date="2021" name="Nat. Commun.">
        <title>Incipient diploidization of the medicinal plant Perilla within 10,000 years.</title>
        <authorList>
            <person name="Zhang Y."/>
            <person name="Shen Q."/>
            <person name="Leng L."/>
            <person name="Zhang D."/>
            <person name="Chen S."/>
            <person name="Shi Y."/>
            <person name="Ning Z."/>
            <person name="Chen S."/>
        </authorList>
    </citation>
    <scope>NUCLEOTIDE SEQUENCE [LARGE SCALE GENOMIC DNA]</scope>
    <source>
        <strain evidence="8">cv. PC099</strain>
    </source>
</reference>
<keyword evidence="4 6" id="KW-0964">Secreted</keyword>
<feature type="signal peptide" evidence="6">
    <location>
        <begin position="1"/>
        <end position="16"/>
    </location>
</feature>
<evidence type="ECO:0000256" key="2">
    <source>
        <dbReference type="ARBA" id="ARBA00005581"/>
    </source>
</evidence>
<evidence type="ECO:0000256" key="1">
    <source>
        <dbReference type="ARBA" id="ARBA00004613"/>
    </source>
</evidence>
<dbReference type="PANTHER" id="PTHR31232:SF61">
    <property type="entry name" value="S-PROTEIN HOMOLOG"/>
    <property type="match status" value="1"/>
</dbReference>
<evidence type="ECO:0000313" key="7">
    <source>
        <dbReference type="EMBL" id="KAH6837816.1"/>
    </source>
</evidence>
<evidence type="ECO:0000256" key="6">
    <source>
        <dbReference type="RuleBase" id="RU367044"/>
    </source>
</evidence>
<name>A0AAD4JQM7_PERFH</name>
<dbReference type="InterPro" id="IPR010264">
    <property type="entry name" value="Self-incomp_S1"/>
</dbReference>
<comment type="subcellular location">
    <subcellularLocation>
        <location evidence="1 6">Secreted</location>
    </subcellularLocation>
</comment>
<sequence>MKNIILVFIFLQVVIPQEFVSGCFLSRKQRIYIVNKLPSTSPPLKVHCASHNNDLGTHILLHDQEFDWKFCNNFVGNTLFFCHLWWGSKNVAFEAYKYSSKQSFDKEQTYWTATEAGVIMEDNDDGLSVYNWKN</sequence>
<keyword evidence="8" id="KW-1185">Reference proteome</keyword>
<dbReference type="PANTHER" id="PTHR31232">
    <property type="match status" value="1"/>
</dbReference>
<comment type="caution">
    <text evidence="7">The sequence shown here is derived from an EMBL/GenBank/DDBJ whole genome shotgun (WGS) entry which is preliminary data.</text>
</comment>
<proteinExistence type="inferred from homology"/>
<evidence type="ECO:0000313" key="8">
    <source>
        <dbReference type="Proteomes" id="UP001190926"/>
    </source>
</evidence>
<comment type="similarity">
    <text evidence="2 6">Belongs to the plant self-incompatibility (S1) protein family.</text>
</comment>
<dbReference type="Proteomes" id="UP001190926">
    <property type="component" value="Unassembled WGS sequence"/>
</dbReference>
<feature type="chain" id="PRO_5041781137" description="S-protein homolog" evidence="6">
    <location>
        <begin position="17"/>
        <end position="134"/>
    </location>
</feature>
<dbReference type="GO" id="GO:0060320">
    <property type="term" value="P:rejection of self pollen"/>
    <property type="evidence" value="ECO:0007669"/>
    <property type="project" value="UniProtKB-KW"/>
</dbReference>
<keyword evidence="5 6" id="KW-0732">Signal</keyword>
<dbReference type="GO" id="GO:0005576">
    <property type="term" value="C:extracellular region"/>
    <property type="evidence" value="ECO:0007669"/>
    <property type="project" value="UniProtKB-SubCell"/>
</dbReference>
<keyword evidence="3 6" id="KW-0713">Self-incompatibility</keyword>
<evidence type="ECO:0000256" key="4">
    <source>
        <dbReference type="ARBA" id="ARBA00022525"/>
    </source>
</evidence>
<gene>
    <name evidence="7" type="ORF">C2S53_013976</name>
</gene>